<name>A0ABS6TZF9_STRHA</name>
<keyword evidence="2" id="KW-1185">Reference proteome</keyword>
<dbReference type="RefSeq" id="WP_228872992.1">
    <property type="nucleotide sequence ID" value="NZ_JAHUVW010000002.1"/>
</dbReference>
<evidence type="ECO:0000313" key="1">
    <source>
        <dbReference type="EMBL" id="MBV7673461.1"/>
    </source>
</evidence>
<dbReference type="Proteomes" id="UP000735541">
    <property type="component" value="Unassembled WGS sequence"/>
</dbReference>
<organism evidence="1 2">
    <name type="scientific">Streptomyces halstedii</name>
    <dbReference type="NCBI Taxonomy" id="1944"/>
    <lineage>
        <taxon>Bacteria</taxon>
        <taxon>Bacillati</taxon>
        <taxon>Actinomycetota</taxon>
        <taxon>Actinomycetes</taxon>
        <taxon>Kitasatosporales</taxon>
        <taxon>Streptomycetaceae</taxon>
        <taxon>Streptomyces</taxon>
    </lineage>
</organism>
<reference evidence="1 2" key="1">
    <citation type="submission" date="2021-07" db="EMBL/GenBank/DDBJ databases">
        <title>Sequencing Streptomyces halstedii LGO-A4 genome an citrus endophytic actinomycete.</title>
        <authorList>
            <person name="Samborskyy M."/>
            <person name="Scott N."/>
            <person name="Deglau R."/>
            <person name="Dickens S."/>
            <person name="Oliveira L.G."/>
        </authorList>
    </citation>
    <scope>NUCLEOTIDE SEQUENCE [LARGE SCALE GENOMIC DNA]</scope>
    <source>
        <strain evidence="1 2">LGO-A4</strain>
    </source>
</reference>
<evidence type="ECO:0000313" key="2">
    <source>
        <dbReference type="Proteomes" id="UP000735541"/>
    </source>
</evidence>
<gene>
    <name evidence="1" type="ORF">STHAL_28850</name>
</gene>
<dbReference type="EMBL" id="JAHUVW010000002">
    <property type="protein sequence ID" value="MBV7673461.1"/>
    <property type="molecule type" value="Genomic_DNA"/>
</dbReference>
<proteinExistence type="predicted"/>
<sequence length="67" mass="7820">MLAAFLSEAGELDMKDVGEVRFVLDLTPERREEYERRLEQLFEEFDHDEVVPETERTAVYIAVCPSV</sequence>
<accession>A0ABS6TZF9</accession>
<protein>
    <submittedName>
        <fullName evidence="1">Uncharacterized protein</fullName>
    </submittedName>
</protein>
<comment type="caution">
    <text evidence="1">The sequence shown here is derived from an EMBL/GenBank/DDBJ whole genome shotgun (WGS) entry which is preliminary data.</text>
</comment>